<dbReference type="InterPro" id="IPR027752">
    <property type="entry name" value="TTLL10"/>
</dbReference>
<dbReference type="Ensembl" id="ENSCMIT00000035333.1">
    <property type="protein sequence ID" value="ENSCMIP00000034812.1"/>
    <property type="gene ID" value="ENSCMIG00000014757.1"/>
</dbReference>
<reference evidence="1" key="5">
    <citation type="submission" date="2025-09" db="UniProtKB">
        <authorList>
            <consortium name="Ensembl"/>
        </authorList>
    </citation>
    <scope>IDENTIFICATION</scope>
</reference>
<keyword evidence="2" id="KW-1185">Reference proteome</keyword>
<reference evidence="2" key="1">
    <citation type="journal article" date="2006" name="Science">
        <title>Ancient noncoding elements conserved in the human genome.</title>
        <authorList>
            <person name="Venkatesh B."/>
            <person name="Kirkness E.F."/>
            <person name="Loh Y.H."/>
            <person name="Halpern A.L."/>
            <person name="Lee A.P."/>
            <person name="Johnson J."/>
            <person name="Dandona N."/>
            <person name="Viswanathan L.D."/>
            <person name="Tay A."/>
            <person name="Venter J.C."/>
            <person name="Strausberg R.L."/>
            <person name="Brenner S."/>
        </authorList>
    </citation>
    <scope>NUCLEOTIDE SEQUENCE [LARGE SCALE GENOMIC DNA]</scope>
</reference>
<evidence type="ECO:0000313" key="1">
    <source>
        <dbReference type="Ensembl" id="ENSCMIP00000034812.1"/>
    </source>
</evidence>
<name>A0A4W3IZ21_CALMI</name>
<reference evidence="1" key="4">
    <citation type="submission" date="2025-08" db="UniProtKB">
        <authorList>
            <consortium name="Ensembl"/>
        </authorList>
    </citation>
    <scope>IDENTIFICATION</scope>
</reference>
<dbReference type="GO" id="GO:0070737">
    <property type="term" value="F:protein-glycine ligase activity, elongating"/>
    <property type="evidence" value="ECO:0007669"/>
    <property type="project" value="TreeGrafter"/>
</dbReference>
<dbReference type="InParanoid" id="A0A4W3IZ21"/>
<dbReference type="OMA" id="ILKWCEL"/>
<dbReference type="PANTHER" id="PTHR46810:SF1">
    <property type="entry name" value="INACTIVE POLYGLYCYLASE TTLL10"/>
    <property type="match status" value="1"/>
</dbReference>
<reference evidence="2" key="3">
    <citation type="journal article" date="2014" name="Nature">
        <title>Elephant shark genome provides unique insights into gnathostome evolution.</title>
        <authorList>
            <consortium name="International Elephant Shark Genome Sequencing Consortium"/>
            <person name="Venkatesh B."/>
            <person name="Lee A.P."/>
            <person name="Ravi V."/>
            <person name="Maurya A.K."/>
            <person name="Lian M.M."/>
            <person name="Swann J.B."/>
            <person name="Ohta Y."/>
            <person name="Flajnik M.F."/>
            <person name="Sutoh Y."/>
            <person name="Kasahara M."/>
            <person name="Hoon S."/>
            <person name="Gangu V."/>
            <person name="Roy S.W."/>
            <person name="Irimia M."/>
            <person name="Korzh V."/>
            <person name="Kondrychyn I."/>
            <person name="Lim Z.W."/>
            <person name="Tay B.H."/>
            <person name="Tohari S."/>
            <person name="Kong K.W."/>
            <person name="Ho S."/>
            <person name="Lorente-Galdos B."/>
            <person name="Quilez J."/>
            <person name="Marques-Bonet T."/>
            <person name="Raney B.J."/>
            <person name="Ingham P.W."/>
            <person name="Tay A."/>
            <person name="Hillier L.W."/>
            <person name="Minx P."/>
            <person name="Boehm T."/>
            <person name="Wilson R.K."/>
            <person name="Brenner S."/>
            <person name="Warren W.C."/>
        </authorList>
    </citation>
    <scope>NUCLEOTIDE SEQUENCE [LARGE SCALE GENOMIC DNA]</scope>
</reference>
<dbReference type="AlphaFoldDB" id="A0A4W3IZ21"/>
<dbReference type="GeneTree" id="ENSGT00940000160919"/>
<dbReference type="STRING" id="7868.ENSCMIP00000034812"/>
<evidence type="ECO:0000313" key="2">
    <source>
        <dbReference type="Proteomes" id="UP000314986"/>
    </source>
</evidence>
<protein>
    <submittedName>
        <fullName evidence="1">Uncharacterized protein</fullName>
    </submittedName>
</protein>
<reference evidence="2" key="2">
    <citation type="journal article" date="2007" name="PLoS Biol.">
        <title>Survey sequencing and comparative analysis of the elephant shark (Callorhinchus milii) genome.</title>
        <authorList>
            <person name="Venkatesh B."/>
            <person name="Kirkness E.F."/>
            <person name="Loh Y.H."/>
            <person name="Halpern A.L."/>
            <person name="Lee A.P."/>
            <person name="Johnson J."/>
            <person name="Dandona N."/>
            <person name="Viswanathan L.D."/>
            <person name="Tay A."/>
            <person name="Venter J.C."/>
            <person name="Strausberg R.L."/>
            <person name="Brenner S."/>
        </authorList>
    </citation>
    <scope>NUCLEOTIDE SEQUENCE [LARGE SCALE GENOMIC DNA]</scope>
</reference>
<sequence length="136" mass="15685">MAHMKYHGAVADQQYHILSQDQSGDATNSRINKSKRYDYRGTGPFFYIGGANGADLVSNFCENRGWKRIYDNNRTDYILKWCELKLRINYQNFQQGKQMLNHIPNNKILTTKAGLCSSLKDYERVMSKYTITPSSG</sequence>
<proteinExistence type="predicted"/>
<accession>A0A4W3IZ21</accession>
<dbReference type="PANTHER" id="PTHR46810">
    <property type="entry name" value="INACTIVE POLYGLYCYLASE TTLL10"/>
    <property type="match status" value="1"/>
</dbReference>
<dbReference type="Proteomes" id="UP000314986">
    <property type="component" value="Unassembled WGS sequence"/>
</dbReference>
<organism evidence="1 2">
    <name type="scientific">Callorhinchus milii</name>
    <name type="common">Ghost shark</name>
    <dbReference type="NCBI Taxonomy" id="7868"/>
    <lineage>
        <taxon>Eukaryota</taxon>
        <taxon>Metazoa</taxon>
        <taxon>Chordata</taxon>
        <taxon>Craniata</taxon>
        <taxon>Vertebrata</taxon>
        <taxon>Chondrichthyes</taxon>
        <taxon>Holocephali</taxon>
        <taxon>Chimaeriformes</taxon>
        <taxon>Callorhinchidae</taxon>
        <taxon>Callorhinchus</taxon>
    </lineage>
</organism>